<dbReference type="InterPro" id="IPR036249">
    <property type="entry name" value="Thioredoxin-like_sf"/>
</dbReference>
<sequence>MLPGVLKNEDIDVVKIDATANDWPKSLYEVSGFPTIYWKSKDTSKKPVRYNGGRALEDFLKYVSEQASSELKGWDRKGNVKDEL</sequence>
<name>A0A5E4QCP9_9NEOP</name>
<dbReference type="InterPro" id="IPR013766">
    <property type="entry name" value="Thioredoxin_domain"/>
</dbReference>
<evidence type="ECO:0000259" key="1">
    <source>
        <dbReference type="Pfam" id="PF00085"/>
    </source>
</evidence>
<dbReference type="SUPFAM" id="SSF52833">
    <property type="entry name" value="Thioredoxin-like"/>
    <property type="match status" value="1"/>
</dbReference>
<dbReference type="Proteomes" id="UP000324832">
    <property type="component" value="Unassembled WGS sequence"/>
</dbReference>
<dbReference type="Gene3D" id="3.40.30.10">
    <property type="entry name" value="Glutaredoxin"/>
    <property type="match status" value="1"/>
</dbReference>
<accession>A0A5E4QCP9</accession>
<reference evidence="2 3" key="1">
    <citation type="submission" date="2017-07" db="EMBL/GenBank/DDBJ databases">
        <authorList>
            <person name="Talla V."/>
            <person name="Backstrom N."/>
        </authorList>
    </citation>
    <scope>NUCLEOTIDE SEQUENCE [LARGE SCALE GENOMIC DNA]</scope>
</reference>
<keyword evidence="3" id="KW-1185">Reference proteome</keyword>
<protein>
    <recommendedName>
        <fullName evidence="1">Thioredoxin domain-containing protein</fullName>
    </recommendedName>
</protein>
<feature type="domain" description="Thioredoxin" evidence="1">
    <location>
        <begin position="9"/>
        <end position="64"/>
    </location>
</feature>
<dbReference type="EMBL" id="FZQP02002226">
    <property type="protein sequence ID" value="VVC95233.1"/>
    <property type="molecule type" value="Genomic_DNA"/>
</dbReference>
<dbReference type="Pfam" id="PF00085">
    <property type="entry name" value="Thioredoxin"/>
    <property type="match status" value="1"/>
</dbReference>
<evidence type="ECO:0000313" key="2">
    <source>
        <dbReference type="EMBL" id="VVC95233.1"/>
    </source>
</evidence>
<evidence type="ECO:0000313" key="3">
    <source>
        <dbReference type="Proteomes" id="UP000324832"/>
    </source>
</evidence>
<gene>
    <name evidence="2" type="ORF">LSINAPIS_LOCUS6996</name>
</gene>
<organism evidence="2 3">
    <name type="scientific">Leptidea sinapis</name>
    <dbReference type="NCBI Taxonomy" id="189913"/>
    <lineage>
        <taxon>Eukaryota</taxon>
        <taxon>Metazoa</taxon>
        <taxon>Ecdysozoa</taxon>
        <taxon>Arthropoda</taxon>
        <taxon>Hexapoda</taxon>
        <taxon>Insecta</taxon>
        <taxon>Pterygota</taxon>
        <taxon>Neoptera</taxon>
        <taxon>Endopterygota</taxon>
        <taxon>Lepidoptera</taxon>
        <taxon>Glossata</taxon>
        <taxon>Ditrysia</taxon>
        <taxon>Papilionoidea</taxon>
        <taxon>Pieridae</taxon>
        <taxon>Dismorphiinae</taxon>
        <taxon>Leptidea</taxon>
    </lineage>
</organism>
<proteinExistence type="predicted"/>
<dbReference type="AlphaFoldDB" id="A0A5E4QCP9"/>